<evidence type="ECO:0008006" key="2">
    <source>
        <dbReference type="Google" id="ProtNLM"/>
    </source>
</evidence>
<reference evidence="1" key="1">
    <citation type="submission" date="2018-05" db="EMBL/GenBank/DDBJ databases">
        <authorList>
            <person name="Lanie J.A."/>
            <person name="Ng W.-L."/>
            <person name="Kazmierczak K.M."/>
            <person name="Andrzejewski T.M."/>
            <person name="Davidsen T.M."/>
            <person name="Wayne K.J."/>
            <person name="Tettelin H."/>
            <person name="Glass J.I."/>
            <person name="Rusch D."/>
            <person name="Podicherti R."/>
            <person name="Tsui H.-C.T."/>
            <person name="Winkler M.E."/>
        </authorList>
    </citation>
    <scope>NUCLEOTIDE SEQUENCE</scope>
</reference>
<dbReference type="Gene3D" id="3.40.50.620">
    <property type="entry name" value="HUPs"/>
    <property type="match status" value="1"/>
</dbReference>
<gene>
    <name evidence="1" type="ORF">METZ01_LOCUS111576</name>
</gene>
<evidence type="ECO:0000313" key="1">
    <source>
        <dbReference type="EMBL" id="SVA58722.1"/>
    </source>
</evidence>
<protein>
    <recommendedName>
        <fullName evidence="2">Cytidyltransferase-like domain-containing protein</fullName>
    </recommendedName>
</protein>
<dbReference type="AlphaFoldDB" id="A0A381X2B1"/>
<name>A0A381X2B1_9ZZZZ</name>
<sequence length="123" mass="13887">MLGRWQPWHDGHTELFKRALQKTGQVCIMYRDVGGVDAGIDGQGDNPFQFEEVKKNIIAGLTPHGFQEGKEYVVLKVPNIVDISYGRGVGYTFTEHDLGSEIHKISATNIRKEMRLKGDLEEK</sequence>
<accession>A0A381X2B1</accession>
<proteinExistence type="predicted"/>
<organism evidence="1">
    <name type="scientific">marine metagenome</name>
    <dbReference type="NCBI Taxonomy" id="408172"/>
    <lineage>
        <taxon>unclassified sequences</taxon>
        <taxon>metagenomes</taxon>
        <taxon>ecological metagenomes</taxon>
    </lineage>
</organism>
<dbReference type="SUPFAM" id="SSF52374">
    <property type="entry name" value="Nucleotidylyl transferase"/>
    <property type="match status" value="1"/>
</dbReference>
<dbReference type="InterPro" id="IPR014729">
    <property type="entry name" value="Rossmann-like_a/b/a_fold"/>
</dbReference>
<dbReference type="EMBL" id="UINC01013621">
    <property type="protein sequence ID" value="SVA58722.1"/>
    <property type="molecule type" value="Genomic_DNA"/>
</dbReference>